<dbReference type="InterPro" id="IPR015797">
    <property type="entry name" value="NUDIX_hydrolase-like_dom_sf"/>
</dbReference>
<accession>A0A430ALF8</accession>
<evidence type="ECO:0000256" key="2">
    <source>
        <dbReference type="ARBA" id="ARBA00022801"/>
    </source>
</evidence>
<dbReference type="EMBL" id="NGJZ01000001">
    <property type="protein sequence ID" value="RSU08763.1"/>
    <property type="molecule type" value="Genomic_DNA"/>
</dbReference>
<gene>
    <name evidence="4" type="ORF">CBF30_05955</name>
</gene>
<dbReference type="RefSeq" id="WP_126823678.1">
    <property type="nucleotide sequence ID" value="NZ_JBHLWU010000001.1"/>
</dbReference>
<dbReference type="PROSITE" id="PS51462">
    <property type="entry name" value="NUDIX"/>
    <property type="match status" value="1"/>
</dbReference>
<dbReference type="OrthoDB" id="369191at2"/>
<dbReference type="GO" id="GO:0016787">
    <property type="term" value="F:hydrolase activity"/>
    <property type="evidence" value="ECO:0007669"/>
    <property type="project" value="UniProtKB-KW"/>
</dbReference>
<feature type="domain" description="Nudix hydrolase" evidence="3">
    <location>
        <begin position="4"/>
        <end position="163"/>
    </location>
</feature>
<dbReference type="Proteomes" id="UP000288669">
    <property type="component" value="Unassembled WGS sequence"/>
</dbReference>
<reference evidence="4 5" key="1">
    <citation type="submission" date="2017-05" db="EMBL/GenBank/DDBJ databases">
        <title>Vagococcus spp. assemblies.</title>
        <authorList>
            <person name="Gulvik C.A."/>
        </authorList>
    </citation>
    <scope>NUCLEOTIDE SEQUENCE [LARGE SCALE GENOMIC DNA]</scope>
    <source>
        <strain evidence="4 5">DSM 24756</strain>
    </source>
</reference>
<evidence type="ECO:0000313" key="5">
    <source>
        <dbReference type="Proteomes" id="UP000288669"/>
    </source>
</evidence>
<dbReference type="PANTHER" id="PTHR43736:SF1">
    <property type="entry name" value="DIHYDRONEOPTERIN TRIPHOSPHATE DIPHOSPHATASE"/>
    <property type="match status" value="1"/>
</dbReference>
<evidence type="ECO:0000256" key="1">
    <source>
        <dbReference type="ARBA" id="ARBA00005582"/>
    </source>
</evidence>
<comment type="similarity">
    <text evidence="1">Belongs to the Nudix hydrolase family.</text>
</comment>
<protein>
    <submittedName>
        <fullName evidence="4">NUDIX hydrolase</fullName>
    </submittedName>
</protein>
<name>A0A430ALF8_9ENTE</name>
<dbReference type="InterPro" id="IPR020084">
    <property type="entry name" value="NUDIX_hydrolase_CS"/>
</dbReference>
<dbReference type="CDD" id="cd04686">
    <property type="entry name" value="NUDIX_Hydrolase"/>
    <property type="match status" value="1"/>
</dbReference>
<keyword evidence="5" id="KW-1185">Reference proteome</keyword>
<comment type="caution">
    <text evidence="4">The sequence shown here is derived from an EMBL/GenBank/DDBJ whole genome shotgun (WGS) entry which is preliminary data.</text>
</comment>
<keyword evidence="2 4" id="KW-0378">Hydrolase</keyword>
<dbReference type="Gene3D" id="3.90.79.10">
    <property type="entry name" value="Nucleoside Triphosphate Pyrophosphohydrolase"/>
    <property type="match status" value="1"/>
</dbReference>
<dbReference type="PROSITE" id="PS00893">
    <property type="entry name" value="NUDIX_BOX"/>
    <property type="match status" value="1"/>
</dbReference>
<sequence length="163" mass="18690">MEIKNHFGVYGVCFKENELLCIKKNAGPYRGRFDLPGGSQEIGEGLTETLVREVLEETGFTISSYSNPRVYDVFVREEKMTDTVHHIMVFYDFEIDPRFKQKKLLSIVADGANDSDSEVWINLDLIDSENSSPLVLKIKEEWLGKAELEKTSYNNWKVRGTSD</sequence>
<evidence type="ECO:0000313" key="4">
    <source>
        <dbReference type="EMBL" id="RSU08763.1"/>
    </source>
</evidence>
<organism evidence="4 5">
    <name type="scientific">Vagococcus entomophilus</name>
    <dbReference type="NCBI Taxonomy" id="1160095"/>
    <lineage>
        <taxon>Bacteria</taxon>
        <taxon>Bacillati</taxon>
        <taxon>Bacillota</taxon>
        <taxon>Bacilli</taxon>
        <taxon>Lactobacillales</taxon>
        <taxon>Enterococcaceae</taxon>
        <taxon>Vagococcus</taxon>
    </lineage>
</organism>
<proteinExistence type="inferred from homology"/>
<dbReference type="SUPFAM" id="SSF55811">
    <property type="entry name" value="Nudix"/>
    <property type="match status" value="1"/>
</dbReference>
<dbReference type="Pfam" id="PF00293">
    <property type="entry name" value="NUDIX"/>
    <property type="match status" value="1"/>
</dbReference>
<dbReference type="InterPro" id="IPR000086">
    <property type="entry name" value="NUDIX_hydrolase_dom"/>
</dbReference>
<dbReference type="AlphaFoldDB" id="A0A430ALF8"/>
<evidence type="ECO:0000259" key="3">
    <source>
        <dbReference type="PROSITE" id="PS51462"/>
    </source>
</evidence>
<dbReference type="PANTHER" id="PTHR43736">
    <property type="entry name" value="ADP-RIBOSE PYROPHOSPHATASE"/>
    <property type="match status" value="1"/>
</dbReference>